<dbReference type="AlphaFoldDB" id="A0AAU8DXD8"/>
<dbReference type="SFLD" id="SFLDG01129">
    <property type="entry name" value="C1.5:_HAD__Beta-PGM__Phosphata"/>
    <property type="match status" value="1"/>
</dbReference>
<dbReference type="PANTHER" id="PTHR46191:SF2">
    <property type="entry name" value="HALOACID DEHALOGENASE-LIKE HYDROLASE DOMAIN-CONTAINING PROTEIN 3"/>
    <property type="match status" value="1"/>
</dbReference>
<keyword evidence="1" id="KW-0378">Hydrolase</keyword>
<dbReference type="EMBL" id="CP159218">
    <property type="protein sequence ID" value="XCG65517.1"/>
    <property type="molecule type" value="Genomic_DNA"/>
</dbReference>
<dbReference type="RefSeq" id="WP_353651122.1">
    <property type="nucleotide sequence ID" value="NZ_CP159218.1"/>
</dbReference>
<dbReference type="Gene3D" id="1.10.150.720">
    <property type="entry name" value="Haloacid dehalogenase-like hydrolase"/>
    <property type="match status" value="1"/>
</dbReference>
<dbReference type="SFLD" id="SFLDS00003">
    <property type="entry name" value="Haloacid_Dehalogenase"/>
    <property type="match status" value="1"/>
</dbReference>
<dbReference type="Gene3D" id="3.40.50.1000">
    <property type="entry name" value="HAD superfamily/HAD-like"/>
    <property type="match status" value="1"/>
</dbReference>
<sequence length="234" mass="24994">MSSCTVFWDFDGTLASREGTWASILLEAVHEVDPTGGTSVDELAAVVDKGFPDHGPSGLRFYPSASAWWSATSTVLRDACRHAGISDSTAARAADAVPQIYYRPRSWSVLPGAVAALRATVRAGLHNVVLSNHAPELPQLVADLGLEPYLWRTLTSAALGVEKPDPEIFRLAQRICAASPDSWMVGDNPNVDVEGARTVGMRALLVHRVVEDTPARSLISAAGLVVRACGHRES</sequence>
<dbReference type="InterPro" id="IPR051828">
    <property type="entry name" value="HAD-like_hydrolase_domain"/>
</dbReference>
<protein>
    <submittedName>
        <fullName evidence="1">HAD family hydrolase</fullName>
    </submittedName>
</protein>
<dbReference type="InterPro" id="IPR044924">
    <property type="entry name" value="HAD-SF_hydro_IA_REG-2-like_cap"/>
</dbReference>
<name>A0AAU8DXD8_9ACTN</name>
<evidence type="ECO:0000313" key="1">
    <source>
        <dbReference type="EMBL" id="XCG65517.1"/>
    </source>
</evidence>
<proteinExistence type="predicted"/>
<accession>A0AAU8DXD8</accession>
<reference evidence="1" key="1">
    <citation type="submission" date="2024-05" db="EMBL/GenBank/DDBJ databases">
        <authorList>
            <person name="Cai S.Y."/>
            <person name="Jin L.M."/>
            <person name="Li H.R."/>
        </authorList>
    </citation>
    <scope>NUCLEOTIDE SEQUENCE</scope>
    <source>
        <strain evidence="1">A5-74</strain>
    </source>
</reference>
<dbReference type="InterPro" id="IPR023214">
    <property type="entry name" value="HAD_sf"/>
</dbReference>
<organism evidence="1">
    <name type="scientific">Nakamurella sp. A5-74</name>
    <dbReference type="NCBI Taxonomy" id="3158264"/>
    <lineage>
        <taxon>Bacteria</taxon>
        <taxon>Bacillati</taxon>
        <taxon>Actinomycetota</taxon>
        <taxon>Actinomycetes</taxon>
        <taxon>Nakamurellales</taxon>
        <taxon>Nakamurellaceae</taxon>
        <taxon>Nakamurella</taxon>
    </lineage>
</organism>
<gene>
    <name evidence="1" type="ORF">ABLG96_09690</name>
</gene>
<dbReference type="PANTHER" id="PTHR46191">
    <property type="match status" value="1"/>
</dbReference>
<dbReference type="InterPro" id="IPR036412">
    <property type="entry name" value="HAD-like_sf"/>
</dbReference>
<dbReference type="Pfam" id="PF00702">
    <property type="entry name" value="Hydrolase"/>
    <property type="match status" value="1"/>
</dbReference>
<dbReference type="GO" id="GO:0016787">
    <property type="term" value="F:hydrolase activity"/>
    <property type="evidence" value="ECO:0007669"/>
    <property type="project" value="UniProtKB-KW"/>
</dbReference>
<dbReference type="SUPFAM" id="SSF56784">
    <property type="entry name" value="HAD-like"/>
    <property type="match status" value="1"/>
</dbReference>
<dbReference type="NCBIfam" id="TIGR01549">
    <property type="entry name" value="HAD-SF-IA-v1"/>
    <property type="match status" value="1"/>
</dbReference>
<dbReference type="InterPro" id="IPR006439">
    <property type="entry name" value="HAD-SF_hydro_IA"/>
</dbReference>